<keyword evidence="1" id="KW-0732">Signal</keyword>
<protein>
    <submittedName>
        <fullName evidence="2">GLPGLI family protein</fullName>
    </submittedName>
</protein>
<dbReference type="OrthoDB" id="1440774at2"/>
<accession>A0A2T0U9Q7</accession>
<sequence>MNRFILILVLFLAPCVSGIAQHARFVGEGVIEFEKKINMHAKVKKSIDKENESYMSKYYEQFVKTQPQFLTVKSNLIFAADRSLYTPIPITVTSQNSMYGDPNANQPNVVFTDFKTGFSAVQKQVFEETFLIRDSIRPITWKLTGETREIAGYQCRRANGLMLDSIYVVAFYTDEITVSGGPESFSGLPGMILGVALPYENVTWFATLVSDKIVDKNSLKAPVKGKQMNNKDLMVRLNDLVKRWGDSAKRILNDYII</sequence>
<dbReference type="Proteomes" id="UP000238034">
    <property type="component" value="Unassembled WGS sequence"/>
</dbReference>
<dbReference type="InterPro" id="IPR005901">
    <property type="entry name" value="GLPGLI"/>
</dbReference>
<reference evidence="2 3" key="1">
    <citation type="submission" date="2018-03" db="EMBL/GenBank/DDBJ databases">
        <title>Genomic Encyclopedia of Type Strains, Phase III (KMG-III): the genomes of soil and plant-associated and newly described type strains.</title>
        <authorList>
            <person name="Whitman W."/>
        </authorList>
    </citation>
    <scope>NUCLEOTIDE SEQUENCE [LARGE SCALE GENOMIC DNA]</scope>
    <source>
        <strain evidence="2 3">CGMCC 1.9313</strain>
    </source>
</reference>
<gene>
    <name evidence="2" type="ORF">B0I27_102381</name>
</gene>
<comment type="caution">
    <text evidence="2">The sequence shown here is derived from an EMBL/GenBank/DDBJ whole genome shotgun (WGS) entry which is preliminary data.</text>
</comment>
<dbReference type="Pfam" id="PF09697">
    <property type="entry name" value="Porph_ging"/>
    <property type="match status" value="1"/>
</dbReference>
<evidence type="ECO:0000313" key="2">
    <source>
        <dbReference type="EMBL" id="PRY54612.1"/>
    </source>
</evidence>
<organism evidence="2 3">
    <name type="scientific">Arcticibacter pallidicorallinus</name>
    <dbReference type="NCBI Taxonomy" id="1259464"/>
    <lineage>
        <taxon>Bacteria</taxon>
        <taxon>Pseudomonadati</taxon>
        <taxon>Bacteroidota</taxon>
        <taxon>Sphingobacteriia</taxon>
        <taxon>Sphingobacteriales</taxon>
        <taxon>Sphingobacteriaceae</taxon>
        <taxon>Arcticibacter</taxon>
    </lineage>
</organism>
<feature type="signal peptide" evidence="1">
    <location>
        <begin position="1"/>
        <end position="22"/>
    </location>
</feature>
<evidence type="ECO:0000313" key="3">
    <source>
        <dbReference type="Proteomes" id="UP000238034"/>
    </source>
</evidence>
<dbReference type="AlphaFoldDB" id="A0A2T0U9Q7"/>
<proteinExistence type="predicted"/>
<evidence type="ECO:0000256" key="1">
    <source>
        <dbReference type="SAM" id="SignalP"/>
    </source>
</evidence>
<dbReference type="NCBIfam" id="TIGR01200">
    <property type="entry name" value="GLPGLI"/>
    <property type="match status" value="1"/>
</dbReference>
<feature type="chain" id="PRO_5015581366" evidence="1">
    <location>
        <begin position="23"/>
        <end position="257"/>
    </location>
</feature>
<dbReference type="EMBL" id="PVTH01000002">
    <property type="protein sequence ID" value="PRY54612.1"/>
    <property type="molecule type" value="Genomic_DNA"/>
</dbReference>
<name>A0A2T0U9Q7_9SPHI</name>
<keyword evidence="3" id="KW-1185">Reference proteome</keyword>